<dbReference type="PRINTS" id="PR00344">
    <property type="entry name" value="BCTRLSENSOR"/>
</dbReference>
<organism evidence="5 6">
    <name type="scientific">Phaeocystidibacter marisrubri</name>
    <dbReference type="NCBI Taxonomy" id="1577780"/>
    <lineage>
        <taxon>Bacteria</taxon>
        <taxon>Pseudomonadati</taxon>
        <taxon>Bacteroidota</taxon>
        <taxon>Flavobacteriia</taxon>
        <taxon>Flavobacteriales</taxon>
        <taxon>Phaeocystidibacteraceae</taxon>
        <taxon>Phaeocystidibacter</taxon>
    </lineage>
</organism>
<comment type="catalytic activity">
    <reaction evidence="1">
        <text>ATP + protein L-histidine = ADP + protein N-phospho-L-histidine.</text>
        <dbReference type="EC" id="2.7.13.3"/>
    </reaction>
</comment>
<dbReference type="EMBL" id="WBVQ01000001">
    <property type="protein sequence ID" value="KAB2818055.1"/>
    <property type="molecule type" value="Genomic_DNA"/>
</dbReference>
<dbReference type="Gene3D" id="3.30.565.10">
    <property type="entry name" value="Histidine kinase-like ATPase, C-terminal domain"/>
    <property type="match status" value="1"/>
</dbReference>
<feature type="domain" description="Cyclic nucleotide-binding" evidence="3">
    <location>
        <begin position="14"/>
        <end position="134"/>
    </location>
</feature>
<dbReference type="SUPFAM" id="SSF55874">
    <property type="entry name" value="ATPase domain of HSP90 chaperone/DNA topoisomerase II/histidine kinase"/>
    <property type="match status" value="1"/>
</dbReference>
<dbReference type="SMART" id="SM00387">
    <property type="entry name" value="HATPase_c"/>
    <property type="match status" value="1"/>
</dbReference>
<dbReference type="PROSITE" id="PS50042">
    <property type="entry name" value="CNMP_BINDING_3"/>
    <property type="match status" value="1"/>
</dbReference>
<dbReference type="Pfam" id="PF02518">
    <property type="entry name" value="HATPase_c"/>
    <property type="match status" value="1"/>
</dbReference>
<dbReference type="CDD" id="cd00038">
    <property type="entry name" value="CAP_ED"/>
    <property type="match status" value="1"/>
</dbReference>
<comment type="caution">
    <text evidence="5">The sequence shown here is derived from an EMBL/GenBank/DDBJ whole genome shotgun (WGS) entry which is preliminary data.</text>
</comment>
<evidence type="ECO:0000313" key="6">
    <source>
        <dbReference type="Proteomes" id="UP000484164"/>
    </source>
</evidence>
<dbReference type="EC" id="2.7.13.3" evidence="2"/>
<dbReference type="PROSITE" id="PS50109">
    <property type="entry name" value="HIS_KIN"/>
    <property type="match status" value="1"/>
</dbReference>
<evidence type="ECO:0000256" key="2">
    <source>
        <dbReference type="ARBA" id="ARBA00012438"/>
    </source>
</evidence>
<dbReference type="Gene3D" id="1.10.287.130">
    <property type="match status" value="1"/>
</dbReference>
<feature type="domain" description="Histidine kinase" evidence="4">
    <location>
        <begin position="273"/>
        <end position="464"/>
    </location>
</feature>
<dbReference type="RefSeq" id="WP_151692743.1">
    <property type="nucleotide sequence ID" value="NZ_BMGX01000002.1"/>
</dbReference>
<dbReference type="PANTHER" id="PTHR43065:SF48">
    <property type="entry name" value="HISTIDINE KINASE"/>
    <property type="match status" value="1"/>
</dbReference>
<dbReference type="AlphaFoldDB" id="A0A6L3ZKR3"/>
<name>A0A6L3ZKR3_9FLAO</name>
<dbReference type="InterPro" id="IPR004358">
    <property type="entry name" value="Sig_transdc_His_kin-like_C"/>
</dbReference>
<dbReference type="OrthoDB" id="9806995at2"/>
<gene>
    <name evidence="5" type="ORF">F8C82_06540</name>
</gene>
<dbReference type="InterPro" id="IPR003594">
    <property type="entry name" value="HATPase_dom"/>
</dbReference>
<protein>
    <recommendedName>
        <fullName evidence="2">histidine kinase</fullName>
        <ecNumber evidence="2">2.7.13.3</ecNumber>
    </recommendedName>
</protein>
<dbReference type="Gene3D" id="2.60.120.10">
    <property type="entry name" value="Jelly Rolls"/>
    <property type="match status" value="1"/>
</dbReference>
<proteinExistence type="predicted"/>
<dbReference type="InterPro" id="IPR000595">
    <property type="entry name" value="cNMP-bd_dom"/>
</dbReference>
<evidence type="ECO:0000256" key="1">
    <source>
        <dbReference type="ARBA" id="ARBA00000085"/>
    </source>
</evidence>
<dbReference type="SUPFAM" id="SSF51206">
    <property type="entry name" value="cAMP-binding domain-like"/>
    <property type="match status" value="1"/>
</dbReference>
<dbReference type="Proteomes" id="UP000484164">
    <property type="component" value="Unassembled WGS sequence"/>
</dbReference>
<dbReference type="InterPro" id="IPR005467">
    <property type="entry name" value="His_kinase_dom"/>
</dbReference>
<evidence type="ECO:0000259" key="3">
    <source>
        <dbReference type="PROSITE" id="PS50042"/>
    </source>
</evidence>
<dbReference type="InterPro" id="IPR036890">
    <property type="entry name" value="HATPase_C_sf"/>
</dbReference>
<keyword evidence="6" id="KW-1185">Reference proteome</keyword>
<dbReference type="InterPro" id="IPR014710">
    <property type="entry name" value="RmlC-like_jellyroll"/>
</dbReference>
<dbReference type="PANTHER" id="PTHR43065">
    <property type="entry name" value="SENSOR HISTIDINE KINASE"/>
    <property type="match status" value="1"/>
</dbReference>
<sequence length="464" mass="52702">MSDSDFLFIQNLSPFIDVPESSLTWMYEAGEVYELSKGEHLFEKDAPANYMHIIIEGTVDVFRALERGKQFLTEMGPTTLTSQLPYSRMKVGGATGEVVSDKARFFRLHIDHFPTMIQEHYELTRALVQHMTSRVRNYTQLQTQNEKLLALGKLSAGLAHELNNPASAMTRSASELSKHLLKSPQVFKKLMRVELSDDKIDAIQDILQSKLAQPSPSLAMMQRNELEEDMADWLEAHGEENGFEYAEHLVEFGFTTSEMEELYNLTGANNIRYTLHWLNDQLQVVRMVSEIENASKRIGDLVGSIKRYSHMDRDLDRQPVDINAGIQSTLTLMAHKCRKNRVTVDAKLDENLPPIQGLPGELNQVWTNLIDNALDAMEINGGYLRIQTQQDDHLIKVSVSDTGPGIPEDVMKHIYEPFYTTKPQGKGTGLGLDITRKIIERHHAQIRVESQPGNTTFRITFTKE</sequence>
<dbReference type="GO" id="GO:0004673">
    <property type="term" value="F:protein histidine kinase activity"/>
    <property type="evidence" value="ECO:0007669"/>
    <property type="project" value="UniProtKB-EC"/>
</dbReference>
<evidence type="ECO:0000259" key="4">
    <source>
        <dbReference type="PROSITE" id="PS50109"/>
    </source>
</evidence>
<evidence type="ECO:0000313" key="5">
    <source>
        <dbReference type="EMBL" id="KAB2818055.1"/>
    </source>
</evidence>
<dbReference type="Pfam" id="PF00027">
    <property type="entry name" value="cNMP_binding"/>
    <property type="match status" value="1"/>
</dbReference>
<accession>A0A6L3ZKR3</accession>
<dbReference type="InterPro" id="IPR018490">
    <property type="entry name" value="cNMP-bd_dom_sf"/>
</dbReference>
<reference evidence="5 6" key="1">
    <citation type="submission" date="2019-10" db="EMBL/GenBank/DDBJ databases">
        <title>Genome sequence of Phaeocystidibacter marisrubri JCM30614 (type strain).</title>
        <authorList>
            <person name="Bowman J.P."/>
        </authorList>
    </citation>
    <scope>NUCLEOTIDE SEQUENCE [LARGE SCALE GENOMIC DNA]</scope>
    <source>
        <strain evidence="5 6">JCM 30614</strain>
    </source>
</reference>